<feature type="signal peptide" evidence="1">
    <location>
        <begin position="1"/>
        <end position="22"/>
    </location>
</feature>
<evidence type="ECO:0000313" key="2">
    <source>
        <dbReference type="EMBL" id="VEH66624.1"/>
    </source>
</evidence>
<dbReference type="EMBL" id="LR134405">
    <property type="protein sequence ID" value="VEH66624.1"/>
    <property type="molecule type" value="Genomic_DNA"/>
</dbReference>
<proteinExistence type="predicted"/>
<sequence length="104" mass="11528">MMFKHSILYSVLFTGISVSALAKTELQTDAGIDSEIVLDQVNVITELEKAKAAGEKQKEIVNLSLLGHQTAFTAPISVVNYDEKHLKINHRAMSLMLFLKSILQ</sequence>
<evidence type="ECO:0000313" key="3">
    <source>
        <dbReference type="Proteomes" id="UP000278733"/>
    </source>
</evidence>
<dbReference type="KEGG" id="rpne:NCTC8284_01795"/>
<accession>A0A448MN88</accession>
<keyword evidence="1" id="KW-0732">Signal</keyword>
<name>A0A448MN88_9PAST</name>
<reference evidence="2 3" key="1">
    <citation type="submission" date="2018-12" db="EMBL/GenBank/DDBJ databases">
        <authorList>
            <consortium name="Pathogen Informatics"/>
        </authorList>
    </citation>
    <scope>NUCLEOTIDE SEQUENCE [LARGE SCALE GENOMIC DNA]</scope>
    <source>
        <strain evidence="2 3">NCTC8284</strain>
    </source>
</reference>
<dbReference type="AlphaFoldDB" id="A0A448MN88"/>
<organism evidence="2 3">
    <name type="scientific">Rodentibacter pneumotropicus</name>
    <dbReference type="NCBI Taxonomy" id="758"/>
    <lineage>
        <taxon>Bacteria</taxon>
        <taxon>Pseudomonadati</taxon>
        <taxon>Pseudomonadota</taxon>
        <taxon>Gammaproteobacteria</taxon>
        <taxon>Pasteurellales</taxon>
        <taxon>Pasteurellaceae</taxon>
        <taxon>Rodentibacter</taxon>
    </lineage>
</organism>
<evidence type="ECO:0000256" key="1">
    <source>
        <dbReference type="SAM" id="SignalP"/>
    </source>
</evidence>
<feature type="chain" id="PRO_5019314337" evidence="1">
    <location>
        <begin position="23"/>
        <end position="104"/>
    </location>
</feature>
<gene>
    <name evidence="2" type="ORF">NCTC8284_01795</name>
</gene>
<dbReference type="Proteomes" id="UP000278733">
    <property type="component" value="Chromosome"/>
</dbReference>
<protein>
    <submittedName>
        <fullName evidence="2">Uncharacterized protein</fullName>
    </submittedName>
</protein>